<sequence>MKVILPLLLSYYSNPGCESYNISLSYLKAEGPNDTLHYLWDFTLRPTLFLALTDINTNLYINCEDFVEGVGKSFNFSKVPKYSFSLTVNKLIEFNDINDTAILTPEIHQVSYDAKDFKWEVTETLTGSKDGKTASLTMTGKDYNTMDKTVSGNFSIQLTAFGYENHDADLPRLLHSPNSTQCRIILQNMKTNSGFNESRYALELILVSSDSRNMSSQIVLKKNLDDENSPGIFSMVDVMTPKAQYQKFSGAFLQWRPIIYVTKSPSISNSSEIVTYNLTNVTDVDDTFANSLSYKFYGDDIGEYLLEQTVVSMGMVQDGFYKKTNYSTWTFLVNYGSPEDEKFSLLVILVMCIGLGLPTILMLLGGGYMCVKRIRRKKDELSLERKFFIGNGGLGADCLYDEDCLTRNSFCKGHKICTCKIGYQYDAGSDVCFPREVNLKCNEDYDCSALQNTKCVNGICKCKNDYVPANDKTACLPSMRLTTLCEEDLQCSSVMNKSYCDFLTRQCVCERGYRLDPYRRECIEQSKLHSPCMSTEDCERSEEIKGKVECRPTGVLTNTCECRLGFYERNEVCYSVGSPPLAISLTTLTALLTVKWML</sequence>
<evidence type="ECO:0000256" key="8">
    <source>
        <dbReference type="ARBA" id="ARBA00024176"/>
    </source>
</evidence>
<keyword evidence="4 11" id="KW-1133">Transmembrane helix</keyword>
<evidence type="ECO:0000256" key="7">
    <source>
        <dbReference type="ARBA" id="ARBA00023228"/>
    </source>
</evidence>
<dbReference type="Proteomes" id="UP001372834">
    <property type="component" value="Unassembled WGS sequence"/>
</dbReference>
<comment type="function">
    <text evidence="8">Required to protect lysosomal transporter MFSD1 from lysosomal proteolysis and for MFSD1 lysosomal localization.</text>
</comment>
<dbReference type="AlphaFoldDB" id="A0AAN8S7V8"/>
<proteinExistence type="inferred from homology"/>
<feature type="transmembrane region" description="Helical" evidence="11">
    <location>
        <begin position="343"/>
        <end position="371"/>
    </location>
</feature>
<gene>
    <name evidence="12" type="ORF">RUM43_007452</name>
</gene>
<keyword evidence="2 11" id="KW-0812">Transmembrane</keyword>
<evidence type="ECO:0000256" key="9">
    <source>
        <dbReference type="ARBA" id="ARBA00024189"/>
    </source>
</evidence>
<keyword evidence="3" id="KW-0732">Signal</keyword>
<dbReference type="InterPro" id="IPR029382">
    <property type="entry name" value="NCU-G1"/>
</dbReference>
<dbReference type="PANTHER" id="PTHR31981:SF1">
    <property type="entry name" value="GLYCOSYLATED LYSOSOMAL MEMBRANE PROTEIN"/>
    <property type="match status" value="1"/>
</dbReference>
<comment type="similarity">
    <text evidence="1">Belongs to the GLMP family.</text>
</comment>
<accession>A0AAN8S7V8</accession>
<protein>
    <recommendedName>
        <fullName evidence="14">EGF-like domain-containing protein</fullName>
    </recommendedName>
</protein>
<dbReference type="EMBL" id="JAWJWE010000003">
    <property type="protein sequence ID" value="KAK6639182.1"/>
    <property type="molecule type" value="Genomic_DNA"/>
</dbReference>
<evidence type="ECO:0000256" key="6">
    <source>
        <dbReference type="ARBA" id="ARBA00023180"/>
    </source>
</evidence>
<evidence type="ECO:0000313" key="12">
    <source>
        <dbReference type="EMBL" id="KAK6639182.1"/>
    </source>
</evidence>
<organism evidence="12 13">
    <name type="scientific">Polyplax serrata</name>
    <name type="common">Common mouse louse</name>
    <dbReference type="NCBI Taxonomy" id="468196"/>
    <lineage>
        <taxon>Eukaryota</taxon>
        <taxon>Metazoa</taxon>
        <taxon>Ecdysozoa</taxon>
        <taxon>Arthropoda</taxon>
        <taxon>Hexapoda</taxon>
        <taxon>Insecta</taxon>
        <taxon>Pterygota</taxon>
        <taxon>Neoptera</taxon>
        <taxon>Paraneoptera</taxon>
        <taxon>Psocodea</taxon>
        <taxon>Troctomorpha</taxon>
        <taxon>Phthiraptera</taxon>
        <taxon>Anoplura</taxon>
        <taxon>Polyplacidae</taxon>
        <taxon>Polyplax</taxon>
    </lineage>
</organism>
<keyword evidence="6" id="KW-0325">Glycoprotein</keyword>
<dbReference type="GO" id="GO:0005765">
    <property type="term" value="C:lysosomal membrane"/>
    <property type="evidence" value="ECO:0007669"/>
    <property type="project" value="UniProtKB-SubCell"/>
</dbReference>
<comment type="subunit">
    <text evidence="10">Interacts (via lumenal domain) with lysosomal protein MFSD1; the interaction starts while both proteins are still in the endoplasmic reticulum and is required for stabilization of MFSD1 in lysosomes but has no direct effect on its targeting to lysosomes or transporter activity.</text>
</comment>
<evidence type="ECO:0000256" key="1">
    <source>
        <dbReference type="ARBA" id="ARBA00010599"/>
    </source>
</evidence>
<comment type="caution">
    <text evidence="12">The sequence shown here is derived from an EMBL/GenBank/DDBJ whole genome shotgun (WGS) entry which is preliminary data.</text>
</comment>
<evidence type="ECO:0008006" key="14">
    <source>
        <dbReference type="Google" id="ProtNLM"/>
    </source>
</evidence>
<dbReference type="Pfam" id="PF15065">
    <property type="entry name" value="NCU-G1"/>
    <property type="match status" value="1"/>
</dbReference>
<evidence type="ECO:0000256" key="2">
    <source>
        <dbReference type="ARBA" id="ARBA00022692"/>
    </source>
</evidence>
<evidence type="ECO:0000256" key="10">
    <source>
        <dbReference type="ARBA" id="ARBA00044960"/>
    </source>
</evidence>
<evidence type="ECO:0000256" key="5">
    <source>
        <dbReference type="ARBA" id="ARBA00023136"/>
    </source>
</evidence>
<evidence type="ECO:0000256" key="4">
    <source>
        <dbReference type="ARBA" id="ARBA00022989"/>
    </source>
</evidence>
<keyword evidence="7" id="KW-0458">Lysosome</keyword>
<keyword evidence="5 11" id="KW-0472">Membrane</keyword>
<reference evidence="12 13" key="1">
    <citation type="submission" date="2023-10" db="EMBL/GenBank/DDBJ databases">
        <title>Genomes of two closely related lineages of the louse Polyplax serrata with different host specificities.</title>
        <authorList>
            <person name="Martinu J."/>
            <person name="Tarabai H."/>
            <person name="Stefka J."/>
            <person name="Hypsa V."/>
        </authorList>
    </citation>
    <scope>NUCLEOTIDE SEQUENCE [LARGE SCALE GENOMIC DNA]</scope>
    <source>
        <strain evidence="12">HR10_N</strain>
    </source>
</reference>
<evidence type="ECO:0000256" key="3">
    <source>
        <dbReference type="ARBA" id="ARBA00022729"/>
    </source>
</evidence>
<dbReference type="PANTHER" id="PTHR31981">
    <property type="entry name" value="GLYCOSYLATED LYSOSOMAL MEMBRANE PROTEIN"/>
    <property type="match status" value="1"/>
</dbReference>
<evidence type="ECO:0000256" key="11">
    <source>
        <dbReference type="SAM" id="Phobius"/>
    </source>
</evidence>
<name>A0AAN8S7V8_POLSC</name>
<comment type="subcellular location">
    <subcellularLocation>
        <location evidence="9">Lysosome membrane</location>
        <topology evidence="9">Single-pass type I membrane protein</topology>
        <orientation evidence="9">Lumenal side</orientation>
    </subcellularLocation>
</comment>
<evidence type="ECO:0000313" key="13">
    <source>
        <dbReference type="Proteomes" id="UP001372834"/>
    </source>
</evidence>